<reference evidence="4 5" key="1">
    <citation type="submission" date="2015-05" db="EMBL/GenBank/DDBJ databases">
        <authorList>
            <person name="Tang B."/>
            <person name="Yu Y."/>
        </authorList>
    </citation>
    <scope>NUCLEOTIDE SEQUENCE [LARGE SCALE GENOMIC DNA]</scope>
    <source>
        <strain evidence="4 5">DSM 7029</strain>
    </source>
</reference>
<evidence type="ECO:0000313" key="4">
    <source>
        <dbReference type="EMBL" id="AKJ30919.1"/>
    </source>
</evidence>
<protein>
    <submittedName>
        <fullName evidence="4">Chemotaxis protein methyltransferase CheR</fullName>
    </submittedName>
</protein>
<dbReference type="InterPro" id="IPR011006">
    <property type="entry name" value="CheY-like_superfamily"/>
</dbReference>
<sequence length="120" mass="13154">MSKPKRILVADDNRDAADSLAVVLEICGHETCVAYDGQQAVELAEEFGPDIVILDINMPVMDGYEAARSLRHLAGERLVLVAVTGVPMSETREKAADSGFDVHFTKPVELRDLEDAMRVK</sequence>
<accession>A0A0G3BN90</accession>
<dbReference type="CDD" id="cd17580">
    <property type="entry name" value="REC_2_DhkD-like"/>
    <property type="match status" value="1"/>
</dbReference>
<dbReference type="GO" id="GO:0008168">
    <property type="term" value="F:methyltransferase activity"/>
    <property type="evidence" value="ECO:0007669"/>
    <property type="project" value="UniProtKB-KW"/>
</dbReference>
<dbReference type="EMBL" id="CP011371">
    <property type="protein sequence ID" value="AKJ30919.1"/>
    <property type="molecule type" value="Genomic_DNA"/>
</dbReference>
<feature type="domain" description="Response regulatory" evidence="3">
    <location>
        <begin position="6"/>
        <end position="120"/>
    </location>
</feature>
<feature type="modified residue" description="4-aspartylphosphate" evidence="2">
    <location>
        <position position="55"/>
    </location>
</feature>
<evidence type="ECO:0000259" key="3">
    <source>
        <dbReference type="PROSITE" id="PS50110"/>
    </source>
</evidence>
<dbReference type="InterPro" id="IPR001789">
    <property type="entry name" value="Sig_transdc_resp-reg_receiver"/>
</dbReference>
<dbReference type="AlphaFoldDB" id="A0A0G3BN90"/>
<dbReference type="PROSITE" id="PS50110">
    <property type="entry name" value="RESPONSE_REGULATORY"/>
    <property type="match status" value="1"/>
</dbReference>
<dbReference type="KEGG" id="pbh:AAW51_4228"/>
<dbReference type="GO" id="GO:0032259">
    <property type="term" value="P:methylation"/>
    <property type="evidence" value="ECO:0007669"/>
    <property type="project" value="UniProtKB-KW"/>
</dbReference>
<keyword evidence="5" id="KW-1185">Reference proteome</keyword>
<organism evidence="4 5">
    <name type="scientific">Caldimonas brevitalea</name>
    <dbReference type="NCBI Taxonomy" id="413882"/>
    <lineage>
        <taxon>Bacteria</taxon>
        <taxon>Pseudomonadati</taxon>
        <taxon>Pseudomonadota</taxon>
        <taxon>Betaproteobacteria</taxon>
        <taxon>Burkholderiales</taxon>
        <taxon>Sphaerotilaceae</taxon>
        <taxon>Caldimonas</taxon>
    </lineage>
</organism>
<dbReference type="SUPFAM" id="SSF52172">
    <property type="entry name" value="CheY-like"/>
    <property type="match status" value="1"/>
</dbReference>
<dbReference type="PANTHER" id="PTHR44591:SF3">
    <property type="entry name" value="RESPONSE REGULATORY DOMAIN-CONTAINING PROTEIN"/>
    <property type="match status" value="1"/>
</dbReference>
<dbReference type="RefSeq" id="WP_047198126.1">
    <property type="nucleotide sequence ID" value="NZ_CP011371.1"/>
</dbReference>
<evidence type="ECO:0000256" key="2">
    <source>
        <dbReference type="PROSITE-ProRule" id="PRU00169"/>
    </source>
</evidence>
<evidence type="ECO:0000313" key="5">
    <source>
        <dbReference type="Proteomes" id="UP000035352"/>
    </source>
</evidence>
<name>A0A0G3BN90_9BURK</name>
<dbReference type="Gene3D" id="3.40.50.2300">
    <property type="match status" value="1"/>
</dbReference>
<dbReference type="Proteomes" id="UP000035352">
    <property type="component" value="Chromosome"/>
</dbReference>
<keyword evidence="1 2" id="KW-0597">Phosphoprotein</keyword>
<dbReference type="GO" id="GO:0000160">
    <property type="term" value="P:phosphorelay signal transduction system"/>
    <property type="evidence" value="ECO:0007669"/>
    <property type="project" value="InterPro"/>
</dbReference>
<dbReference type="InterPro" id="IPR050595">
    <property type="entry name" value="Bact_response_regulator"/>
</dbReference>
<keyword evidence="4" id="KW-0808">Transferase</keyword>
<dbReference type="SMART" id="SM00448">
    <property type="entry name" value="REC"/>
    <property type="match status" value="1"/>
</dbReference>
<proteinExistence type="predicted"/>
<dbReference type="PANTHER" id="PTHR44591">
    <property type="entry name" value="STRESS RESPONSE REGULATOR PROTEIN 1"/>
    <property type="match status" value="1"/>
</dbReference>
<dbReference type="Pfam" id="PF00072">
    <property type="entry name" value="Response_reg"/>
    <property type="match status" value="1"/>
</dbReference>
<keyword evidence="4" id="KW-0489">Methyltransferase</keyword>
<evidence type="ECO:0000256" key="1">
    <source>
        <dbReference type="ARBA" id="ARBA00022553"/>
    </source>
</evidence>
<dbReference type="STRING" id="413882.AAW51_4228"/>
<gene>
    <name evidence="4" type="ORF">AAW51_4228</name>
</gene>